<dbReference type="Proteomes" id="UP000000715">
    <property type="component" value="Unplaced"/>
</dbReference>
<proteinExistence type="predicted"/>
<keyword evidence="1" id="KW-1185">Reference proteome</keyword>
<reference evidence="2 3" key="1">
    <citation type="submission" date="2025-04" db="UniProtKB">
        <authorList>
            <consortium name="RefSeq"/>
        </authorList>
    </citation>
    <scope>IDENTIFICATION</scope>
    <source>
        <tissue evidence="2 3">Brain</tissue>
    </source>
</reference>
<dbReference type="RefSeq" id="XP_044918815.1">
    <property type="nucleotide sequence ID" value="XM_045062880.1"/>
</dbReference>
<dbReference type="AlphaFoldDB" id="A0A8U0R6K7"/>
<evidence type="ECO:0000313" key="1">
    <source>
        <dbReference type="Proteomes" id="UP000000715"/>
    </source>
</evidence>
<protein>
    <submittedName>
        <fullName evidence="2 3">Uncharacterized protein LOC123387034</fullName>
    </submittedName>
</protein>
<accession>A0A8U0R6K7</accession>
<evidence type="ECO:0000313" key="2">
    <source>
        <dbReference type="RefSeq" id="XP_044918814.1"/>
    </source>
</evidence>
<dbReference type="RefSeq" id="XP_044918814.1">
    <property type="nucleotide sequence ID" value="XM_045062879.1"/>
</dbReference>
<organism evidence="1 3">
    <name type="scientific">Mustela putorius furo</name>
    <name type="common">European domestic ferret</name>
    <name type="synonym">Mustela furo</name>
    <dbReference type="NCBI Taxonomy" id="9669"/>
    <lineage>
        <taxon>Eukaryota</taxon>
        <taxon>Metazoa</taxon>
        <taxon>Chordata</taxon>
        <taxon>Craniata</taxon>
        <taxon>Vertebrata</taxon>
        <taxon>Euteleostomi</taxon>
        <taxon>Mammalia</taxon>
        <taxon>Eutheria</taxon>
        <taxon>Laurasiatheria</taxon>
        <taxon>Carnivora</taxon>
        <taxon>Caniformia</taxon>
        <taxon>Musteloidea</taxon>
        <taxon>Mustelidae</taxon>
        <taxon>Mustelinae</taxon>
        <taxon>Mustela</taxon>
    </lineage>
</organism>
<evidence type="ECO:0000313" key="3">
    <source>
        <dbReference type="RefSeq" id="XP_044918815.1"/>
    </source>
</evidence>
<name>A0A8U0R6K7_MUSPF</name>
<sequence>MVLAVATLYYRLLQTTEPFHSSHQDSFQPVMLGAQRQHLQPALKATVEGLLRRQDWEKCASLLLTYMETMTYMDSKEARPFTVTFKAADCFRTSGFKQSGNSMDDIWIHDERFCLMARSISCRRLVPWLLPGIMLKQWGQQDLPRQSWLFHFFKECGCRVFLLQASTRIQVRNTHYYFTCLEMEIIFVPLYKRCKIFWLKWMLPWLS</sequence>
<gene>
    <name evidence="2 3" type="primary">LOC123387034</name>
</gene>
<dbReference type="GeneID" id="123387034"/>